<dbReference type="InterPro" id="IPR029026">
    <property type="entry name" value="tRNA_m1G_MTases_N"/>
</dbReference>
<dbReference type="Pfam" id="PF00588">
    <property type="entry name" value="SpoU_methylase"/>
    <property type="match status" value="1"/>
</dbReference>
<keyword evidence="4" id="KW-0489">Methyltransferase</keyword>
<evidence type="ECO:0000313" key="11">
    <source>
        <dbReference type="EMBL" id="KAG0671212.1"/>
    </source>
</evidence>
<evidence type="ECO:0000256" key="9">
    <source>
        <dbReference type="ARBA" id="ARBA00034881"/>
    </source>
</evidence>
<reference evidence="11 12" key="1">
    <citation type="submission" date="2020-11" db="EMBL/GenBank/DDBJ databases">
        <title>Kefir isolates.</title>
        <authorList>
            <person name="Marcisauskas S."/>
            <person name="Kim Y."/>
            <person name="Blasche S."/>
        </authorList>
    </citation>
    <scope>NUCLEOTIDE SEQUENCE [LARGE SCALE GENOMIC DNA]</scope>
    <source>
        <strain evidence="11 12">OG2</strain>
    </source>
</reference>
<name>A0A9P6WFK4_MAUEX</name>
<dbReference type="InterPro" id="IPR029028">
    <property type="entry name" value="Alpha/beta_knot_MTases"/>
</dbReference>
<dbReference type="SUPFAM" id="SSF75217">
    <property type="entry name" value="alpha/beta knot"/>
    <property type="match status" value="1"/>
</dbReference>
<dbReference type="Gene3D" id="3.30.1330.30">
    <property type="match status" value="1"/>
</dbReference>
<keyword evidence="7" id="KW-0809">Transit peptide</keyword>
<dbReference type="SMART" id="SM00967">
    <property type="entry name" value="SpoU_sub_bind"/>
    <property type="match status" value="1"/>
</dbReference>
<protein>
    <recommendedName>
        <fullName evidence="9">rRNA methyltransferase 1, mitochondrial</fullName>
    </recommendedName>
</protein>
<evidence type="ECO:0000256" key="6">
    <source>
        <dbReference type="ARBA" id="ARBA00022691"/>
    </source>
</evidence>
<evidence type="ECO:0000256" key="2">
    <source>
        <dbReference type="ARBA" id="ARBA00007228"/>
    </source>
</evidence>
<dbReference type="InterPro" id="IPR001537">
    <property type="entry name" value="SpoU_MeTrfase"/>
</dbReference>
<comment type="caution">
    <text evidence="11">The sequence shown here is derived from an EMBL/GenBank/DDBJ whole genome shotgun (WGS) entry which is preliminary data.</text>
</comment>
<dbReference type="SUPFAM" id="SSF55315">
    <property type="entry name" value="L30e-like"/>
    <property type="match status" value="1"/>
</dbReference>
<dbReference type="InterPro" id="IPR047182">
    <property type="entry name" value="MRM1"/>
</dbReference>
<evidence type="ECO:0000313" key="12">
    <source>
        <dbReference type="Proteomes" id="UP000750334"/>
    </source>
</evidence>
<comment type="subcellular location">
    <subcellularLocation>
        <location evidence="1">Mitochondrion</location>
    </subcellularLocation>
</comment>
<dbReference type="Proteomes" id="UP000750334">
    <property type="component" value="Unassembled WGS sequence"/>
</dbReference>
<evidence type="ECO:0000256" key="7">
    <source>
        <dbReference type="ARBA" id="ARBA00022946"/>
    </source>
</evidence>
<keyword evidence="8" id="KW-0496">Mitochondrion</keyword>
<keyword evidence="5" id="KW-0808">Transferase</keyword>
<evidence type="ECO:0000256" key="3">
    <source>
        <dbReference type="ARBA" id="ARBA00022552"/>
    </source>
</evidence>
<organism evidence="11 12">
    <name type="scientific">Maudiozyma exigua</name>
    <name type="common">Yeast</name>
    <name type="synonym">Kazachstania exigua</name>
    <dbReference type="NCBI Taxonomy" id="34358"/>
    <lineage>
        <taxon>Eukaryota</taxon>
        <taxon>Fungi</taxon>
        <taxon>Dikarya</taxon>
        <taxon>Ascomycota</taxon>
        <taxon>Saccharomycotina</taxon>
        <taxon>Saccharomycetes</taxon>
        <taxon>Saccharomycetales</taxon>
        <taxon>Saccharomycetaceae</taxon>
        <taxon>Maudiozyma</taxon>
    </lineage>
</organism>
<dbReference type="GO" id="GO:0005739">
    <property type="term" value="C:mitochondrion"/>
    <property type="evidence" value="ECO:0007669"/>
    <property type="project" value="UniProtKB-SubCell"/>
</dbReference>
<dbReference type="Gene3D" id="3.40.1280.10">
    <property type="match status" value="1"/>
</dbReference>
<sequence>MWKRTFSTHGSIPLLKQYKRTSFDKYLNIEKPKKAWNNDFTDTKFEKEKYFKSKFAHIHSRQKLKPKEDKYGKKIAHVNKLKQIKQDQKLNRKEHLQSFTKTLSRKDSWGKLQANPLLEYIYGTNSVIAALNNERRKDTLNKIYYYGQDTHQFIIEKLKSLGLNDRKMIPLQESNKQELNQLSRFNLHNNIILETKPLDIVEINHLGAIQDTESAQFSINVTNDFAIFADDIKNDITQNVPFTIKQNQGKSFPVGLFLDEIVDPHNIGAIIRSAYFLGVDFIVMTKRNSPSLTPVVSKASSGSMEFLPIFHVDDPLRFFQKSQLEENGNWTFITSHCTSGTDNEPVTQFVRDKTLDIHDLNGMAQQTPLMLVMGNEGKGVRSSLRQVSDYFVEIPYNGPQHDIQTVDSLNVSVASAILINHLLPCP</sequence>
<evidence type="ECO:0000256" key="4">
    <source>
        <dbReference type="ARBA" id="ARBA00022603"/>
    </source>
</evidence>
<dbReference type="NCBIfam" id="TIGR00186">
    <property type="entry name" value="rRNA_methyl_3"/>
    <property type="match status" value="1"/>
</dbReference>
<dbReference type="CDD" id="cd18105">
    <property type="entry name" value="SpoU-like_MRM1"/>
    <property type="match status" value="1"/>
</dbReference>
<evidence type="ECO:0000256" key="1">
    <source>
        <dbReference type="ARBA" id="ARBA00004173"/>
    </source>
</evidence>
<dbReference type="GO" id="GO:0003723">
    <property type="term" value="F:RNA binding"/>
    <property type="evidence" value="ECO:0007669"/>
    <property type="project" value="InterPro"/>
</dbReference>
<dbReference type="PANTHER" id="PTHR46103:SF1">
    <property type="entry name" value="RRNA METHYLTRANSFERASE 1, MITOCHONDRIAL"/>
    <property type="match status" value="1"/>
</dbReference>
<evidence type="ECO:0000259" key="10">
    <source>
        <dbReference type="SMART" id="SM00967"/>
    </source>
</evidence>
<dbReference type="Pfam" id="PF08032">
    <property type="entry name" value="SpoU_sub_bind"/>
    <property type="match status" value="1"/>
</dbReference>
<keyword evidence="6" id="KW-0949">S-adenosyl-L-methionine</keyword>
<evidence type="ECO:0000256" key="5">
    <source>
        <dbReference type="ARBA" id="ARBA00022679"/>
    </source>
</evidence>
<feature type="domain" description="RNA 2-O ribose methyltransferase substrate binding" evidence="10">
    <location>
        <begin position="120"/>
        <end position="201"/>
    </location>
</feature>
<dbReference type="EMBL" id="PUHR01000014">
    <property type="protein sequence ID" value="KAG0671212.1"/>
    <property type="molecule type" value="Genomic_DNA"/>
</dbReference>
<proteinExistence type="inferred from homology"/>
<dbReference type="InterPro" id="IPR013123">
    <property type="entry name" value="SpoU_subst-bd"/>
</dbReference>
<dbReference type="GO" id="GO:0016435">
    <property type="term" value="F:rRNA (guanine) methyltransferase activity"/>
    <property type="evidence" value="ECO:0007669"/>
    <property type="project" value="TreeGrafter"/>
</dbReference>
<dbReference type="InterPro" id="IPR029064">
    <property type="entry name" value="Ribosomal_eL30-like_sf"/>
</dbReference>
<dbReference type="AlphaFoldDB" id="A0A9P6WFK4"/>
<keyword evidence="12" id="KW-1185">Reference proteome</keyword>
<accession>A0A9P6WFK4</accession>
<dbReference type="InterPro" id="IPR047261">
    <property type="entry name" value="MRM1_MeTrfase_dom"/>
</dbReference>
<evidence type="ECO:0000256" key="8">
    <source>
        <dbReference type="ARBA" id="ARBA00023128"/>
    </source>
</evidence>
<comment type="similarity">
    <text evidence="2">Belongs to the class IV-like SAM-binding methyltransferase superfamily. RNA methyltransferase TrmH family.</text>
</comment>
<dbReference type="PANTHER" id="PTHR46103">
    <property type="entry name" value="RRNA METHYLTRANSFERASE 1, MITOCHONDRIAL"/>
    <property type="match status" value="1"/>
</dbReference>
<keyword evidence="3" id="KW-0698">rRNA processing</keyword>
<gene>
    <name evidence="11" type="ORF">C6P45_000975</name>
</gene>
<dbReference type="InterPro" id="IPR004441">
    <property type="entry name" value="rRNA_MeTrfase_TrmH"/>
</dbReference>
<dbReference type="OrthoDB" id="270651at2759"/>